<evidence type="ECO:0000256" key="1">
    <source>
        <dbReference type="ARBA" id="ARBA00006432"/>
    </source>
</evidence>
<gene>
    <name evidence="4" type="ORF">ACFOW9_07345</name>
</gene>
<dbReference type="Gene3D" id="3.30.300.30">
    <property type="match status" value="1"/>
</dbReference>
<sequence>MNAMPFIEQLRHWAHTRADHDAVFVGEKRLSYADLAAGMGGASGPRFALIEEENGADLAQAFCAGLVDHGIVGVLDTHWPGRVRDSVRAAALDWARKSLASPSSSDVFLLGFSSGTSGVPKGFVRSRSSWASSLLASMAHFSLSPDDVTLAPGPGAASMNLYALAECLASGSTFIGLEHFSARAGLTAIDKHQATRLVLVPSVLGLFADAAGRVGHQALGIRSIVCAGSALPPQTLAAARQWAPNARIEQYYGAAELGFVAANVLAPAPPGQILVHSVTQGQSESEDAGVGLPFDGVEVAILDATGEQLPCGQPGSIFVRSPYVCDAYAWGDDALAFTRVPAGNGESDWCTVRDQGFLDAHGQLHVLGRESDMVLVAGNNVYPQEIESVLAEGAQSGSVIVTGTKDDRRGQKLVVGLDAHDPRFASVLSSGEVPQALRTQATLLPFTHRPALYFALTELPYTDSGKLSRALLAAWIEDGDGRALQLR</sequence>
<keyword evidence="5" id="KW-1185">Reference proteome</keyword>
<dbReference type="InterPro" id="IPR042099">
    <property type="entry name" value="ANL_N_sf"/>
</dbReference>
<feature type="domain" description="AMP-dependent synthetase/ligase" evidence="3">
    <location>
        <begin position="71"/>
        <end position="328"/>
    </location>
</feature>
<dbReference type="SUPFAM" id="SSF56801">
    <property type="entry name" value="Acetyl-CoA synthetase-like"/>
    <property type="match status" value="1"/>
</dbReference>
<dbReference type="Pfam" id="PF00501">
    <property type="entry name" value="AMP-binding"/>
    <property type="match status" value="1"/>
</dbReference>
<dbReference type="PROSITE" id="PS00455">
    <property type="entry name" value="AMP_BINDING"/>
    <property type="match status" value="1"/>
</dbReference>
<comment type="caution">
    <text evidence="4">The sequence shown here is derived from an EMBL/GenBank/DDBJ whole genome shotgun (WGS) entry which is preliminary data.</text>
</comment>
<dbReference type="Proteomes" id="UP001595773">
    <property type="component" value="Unassembled WGS sequence"/>
</dbReference>
<name>A0ABV8R2B2_9MICC</name>
<evidence type="ECO:0000313" key="4">
    <source>
        <dbReference type="EMBL" id="MFC4265414.1"/>
    </source>
</evidence>
<protein>
    <submittedName>
        <fullName evidence="4">Class I adenylate-forming enzyme family protein</fullName>
    </submittedName>
</protein>
<reference evidence="5" key="1">
    <citation type="journal article" date="2019" name="Int. J. Syst. Evol. Microbiol.">
        <title>The Global Catalogue of Microorganisms (GCM) 10K type strain sequencing project: providing services to taxonomists for standard genome sequencing and annotation.</title>
        <authorList>
            <consortium name="The Broad Institute Genomics Platform"/>
            <consortium name="The Broad Institute Genome Sequencing Center for Infectious Disease"/>
            <person name="Wu L."/>
            <person name="Ma J."/>
        </authorList>
    </citation>
    <scope>NUCLEOTIDE SEQUENCE [LARGE SCALE GENOMIC DNA]</scope>
    <source>
        <strain evidence="5">CGMCC 1.10698</strain>
    </source>
</reference>
<dbReference type="EMBL" id="JBHSCQ010000008">
    <property type="protein sequence ID" value="MFC4265414.1"/>
    <property type="molecule type" value="Genomic_DNA"/>
</dbReference>
<dbReference type="PANTHER" id="PTHR43201:SF5">
    <property type="entry name" value="MEDIUM-CHAIN ACYL-COA LIGASE ACSF2, MITOCHONDRIAL"/>
    <property type="match status" value="1"/>
</dbReference>
<accession>A0ABV8R2B2</accession>
<evidence type="ECO:0000313" key="5">
    <source>
        <dbReference type="Proteomes" id="UP001595773"/>
    </source>
</evidence>
<proteinExistence type="inferred from homology"/>
<dbReference type="Gene3D" id="3.40.50.12780">
    <property type="entry name" value="N-terminal domain of ligase-like"/>
    <property type="match status" value="1"/>
</dbReference>
<keyword evidence="2" id="KW-0436">Ligase</keyword>
<dbReference type="InterPro" id="IPR000873">
    <property type="entry name" value="AMP-dep_synth/lig_dom"/>
</dbReference>
<dbReference type="InterPro" id="IPR045851">
    <property type="entry name" value="AMP-bd_C_sf"/>
</dbReference>
<evidence type="ECO:0000256" key="2">
    <source>
        <dbReference type="ARBA" id="ARBA00022598"/>
    </source>
</evidence>
<organism evidence="4 5">
    <name type="scientific">Arthrobacter cryoconiti</name>
    <dbReference type="NCBI Taxonomy" id="748907"/>
    <lineage>
        <taxon>Bacteria</taxon>
        <taxon>Bacillati</taxon>
        <taxon>Actinomycetota</taxon>
        <taxon>Actinomycetes</taxon>
        <taxon>Micrococcales</taxon>
        <taxon>Micrococcaceae</taxon>
        <taxon>Arthrobacter</taxon>
    </lineage>
</organism>
<dbReference type="PANTHER" id="PTHR43201">
    <property type="entry name" value="ACYL-COA SYNTHETASE"/>
    <property type="match status" value="1"/>
</dbReference>
<evidence type="ECO:0000259" key="3">
    <source>
        <dbReference type="Pfam" id="PF00501"/>
    </source>
</evidence>
<dbReference type="InterPro" id="IPR020845">
    <property type="entry name" value="AMP-binding_CS"/>
</dbReference>
<comment type="similarity">
    <text evidence="1">Belongs to the ATP-dependent AMP-binding enzyme family.</text>
</comment>